<dbReference type="RefSeq" id="WP_166226057.1">
    <property type="nucleotide sequence ID" value="NZ_CP049801.1"/>
</dbReference>
<dbReference type="Proteomes" id="UP000502297">
    <property type="component" value="Chromosome"/>
</dbReference>
<proteinExistence type="predicted"/>
<reference evidence="2 3" key="1">
    <citation type="submission" date="2020-03" db="EMBL/GenBank/DDBJ databases">
        <authorList>
            <person name="Zhu W."/>
        </authorList>
    </citation>
    <scope>NUCLEOTIDE SEQUENCE [LARGE SCALE GENOMIC DNA]</scope>
    <source>
        <strain evidence="2 3">323-1</strain>
    </source>
</reference>
<gene>
    <name evidence="2" type="ORF">G8E00_15435</name>
</gene>
<evidence type="ECO:0000313" key="3">
    <source>
        <dbReference type="Proteomes" id="UP000502297"/>
    </source>
</evidence>
<sequence length="784" mass="87861">MSYSEEFMNYVGTVAGEAGGCSVTTWKVVAHCIKNRIGFAEWINARNVSDILKKNFDAMTEKNAPFRKAVKEMRSGKISKHTQDIIEAISPIYQGLEEDITNGVVLYFSPQAQAAGNKSNPDKYKSAIPDFAKSPLTEEVKIKGTENDDMRWYRYKGTSRFYVQFIDKSANPLVKSKVNIGYRKTKVVPALSNLITNSQGKIKSFLVNDGWGARFTVDGKKVIDSNKKEIMLIADGKNHSAILVVENGCSGIKAKTDIHNQQPTLSKKNSQKEEVISNTQQTIESSGSNKKQKDVNFSIKIVDSDNKEIPNFSYFLKYKTIEKKHCVGVDGIEKNIVALNGEEIIVLINGLDSKQEIDRFIVTEQMAQKVIKINLYTFDILFRHKGNKDPITNLNLVQRYRNQSKLKKTNNYGRITVNAMPGFEINYRLRDGQNLLTIRVDKNKPLRIIDVESQVIENASENLKSNTDLIEITKPKSISKLETKSDQSNGQDIEVNDSTTIRDQTEKTSSEGHPKTIIKDNNEIEFKVLTYDSSSSQLVSNCEYIIEYKGNKKTHISGVNDVGAKMHKGQSGETIKIFEKNTLLVQEVLKKDMQPISINVKKPDLTQVKVSGQDWCGLYLQSKSLDDLAEPFKTNAKKFINAMRNAGISITINTTWRPNERSYLMYYSTAIARGQIAVDKIPPFPGVNIDWTHKGNTSEAVKAAKAMHQKYAIGNNPVGKPGSSNHNRKMAVDMTISNYNGKVVSIDGINTKITSWSSLVALGKKHGVIWYGSKDAPHWSHTGR</sequence>
<dbReference type="AlphaFoldDB" id="A0A6G8RZ48"/>
<feature type="compositionally biased region" description="Polar residues" evidence="1">
    <location>
        <begin position="276"/>
        <end position="289"/>
    </location>
</feature>
<dbReference type="Gene3D" id="3.30.1380.10">
    <property type="match status" value="1"/>
</dbReference>
<keyword evidence="3" id="KW-1185">Reference proteome</keyword>
<dbReference type="KEGG" id="asha:G8E00_15435"/>
<feature type="compositionally biased region" description="Basic and acidic residues" evidence="1">
    <location>
        <begin position="503"/>
        <end position="515"/>
    </location>
</feature>
<organism evidence="2 3">
    <name type="scientific">Acinetobacter shaoyimingii</name>
    <dbReference type="NCBI Taxonomy" id="2715164"/>
    <lineage>
        <taxon>Bacteria</taxon>
        <taxon>Pseudomonadati</taxon>
        <taxon>Pseudomonadota</taxon>
        <taxon>Gammaproteobacteria</taxon>
        <taxon>Moraxellales</taxon>
        <taxon>Moraxellaceae</taxon>
        <taxon>Acinetobacter</taxon>
    </lineage>
</organism>
<evidence type="ECO:0000256" key="1">
    <source>
        <dbReference type="SAM" id="MobiDB-lite"/>
    </source>
</evidence>
<feature type="compositionally biased region" description="Polar residues" evidence="1">
    <location>
        <begin position="486"/>
        <end position="502"/>
    </location>
</feature>
<evidence type="ECO:0000313" key="2">
    <source>
        <dbReference type="EMBL" id="QIO07226.1"/>
    </source>
</evidence>
<dbReference type="InterPro" id="IPR009045">
    <property type="entry name" value="Zn_M74/Hedgehog-like"/>
</dbReference>
<feature type="region of interest" description="Disordered" evidence="1">
    <location>
        <begin position="481"/>
        <end position="515"/>
    </location>
</feature>
<feature type="region of interest" description="Disordered" evidence="1">
    <location>
        <begin position="261"/>
        <end position="289"/>
    </location>
</feature>
<dbReference type="EMBL" id="CP049801">
    <property type="protein sequence ID" value="QIO07226.1"/>
    <property type="molecule type" value="Genomic_DNA"/>
</dbReference>
<dbReference type="SUPFAM" id="SSF55166">
    <property type="entry name" value="Hedgehog/DD-peptidase"/>
    <property type="match status" value="1"/>
</dbReference>
<accession>A0A6G8RZ48</accession>
<name>A0A6G8RZ48_9GAMM</name>
<protein>
    <submittedName>
        <fullName evidence="2">M15 family metallopeptidase</fullName>
    </submittedName>
</protein>